<feature type="compositionally biased region" description="Gly residues" evidence="1">
    <location>
        <begin position="454"/>
        <end position="482"/>
    </location>
</feature>
<dbReference type="Proteomes" id="UP001235720">
    <property type="component" value="Unassembled WGS sequence"/>
</dbReference>
<evidence type="ECO:0000259" key="2">
    <source>
        <dbReference type="Pfam" id="PF14021"/>
    </source>
</evidence>
<name>A0ABT7TIT4_9MICO</name>
<gene>
    <name evidence="3" type="ORF">QUG98_09975</name>
</gene>
<comment type="caution">
    <text evidence="3">The sequence shown here is derived from an EMBL/GenBank/DDBJ whole genome shotgun (WGS) entry which is preliminary data.</text>
</comment>
<dbReference type="RefSeq" id="WP_289470380.1">
    <property type="nucleotide sequence ID" value="NZ_JAUCMM010000006.1"/>
</dbReference>
<feature type="domain" description="TNT" evidence="2">
    <location>
        <begin position="676"/>
        <end position="750"/>
    </location>
</feature>
<reference evidence="3 4" key="1">
    <citation type="submission" date="2023-06" db="EMBL/GenBank/DDBJ databases">
        <authorList>
            <person name="Feng G."/>
            <person name="Li J."/>
            <person name="Zhu H."/>
        </authorList>
    </citation>
    <scope>NUCLEOTIDE SEQUENCE [LARGE SCALE GENOMIC DNA]</scope>
    <source>
        <strain evidence="3 4">RHCJP20</strain>
    </source>
</reference>
<sequence length="780" mass="81799">MNAVVKVGEIPYTDVQLEGITAGATSLRSVASAVRDGTAGIVTAWSAISGSYEGPSDQELFDVMTPIGPQGTSFGDDLDTAAKALDTFVEEATPIVAALKAYVTRAEQLQRDVAAFQPQTIQTMDGPVTQTESWDQDETLNGENNDIINGVANRVVEYQAAERKCANVIRALSGLPALHAITGSGDDALGYGYDELPMGTQLPWGTAESRNESCAEKTTWFLPHLVKGVVWDGVIVGTLGGIGELIGFRDWKWSGDNFVDTWKSLGSLIGYDEESNEWWNGDAAKAGWGGLLKGTLAWDKWADDPGTALGESGWNVVSIVIPFFGVASKVGAVGRTGEVASAISKAGKALDLVDAGAWASKGLTKVLPRLGDLEGVLTKGFEHLPDGFRTKIAEFRTDLKEWRQGTHADADSKADGPPPRPEANADVSVDANAHAHADSAEANAPAPEREPAFVGGGHGESATVHGGGFDSGPSGGSGGGHGTDALTDGSGGSSGGGGHGTDAGGETGAGTPDRGHQVDPTESFGKVPYGDGVANHAGPGGTALADDLTRPGADLPDGVKVIDHRGDAVDPDYGKPRSDHGDFNEQYAAPGDPLYDPKPDAPRPVNPATEQLVTSAAGPDGFYGHHPDGSPLTRAEYVERYIKPDNSPRYPGNDGAVAGTRLHFDDPTVFAQYYSTTIDRMGSDWGNYFAFPGTSFEQRGLPPTNLRDPYSVFQLDTVALKEHGYSIEISRIDPAFAQPGGGLQVQVFGPDGSAVRARQLLQADPVSGTPAFMTRKTFIR</sequence>
<feature type="compositionally biased region" description="Gly residues" evidence="1">
    <location>
        <begin position="489"/>
        <end position="508"/>
    </location>
</feature>
<accession>A0ABT7TIT4</accession>
<dbReference type="EMBL" id="JAUCMM010000006">
    <property type="protein sequence ID" value="MDM7888779.1"/>
    <property type="molecule type" value="Genomic_DNA"/>
</dbReference>
<feature type="compositionally biased region" description="Low complexity" evidence="1">
    <location>
        <begin position="422"/>
        <end position="432"/>
    </location>
</feature>
<dbReference type="Pfam" id="PF14021">
    <property type="entry name" value="TNT"/>
    <property type="match status" value="1"/>
</dbReference>
<proteinExistence type="predicted"/>
<dbReference type="InterPro" id="IPR025331">
    <property type="entry name" value="TNT"/>
</dbReference>
<keyword evidence="4" id="KW-1185">Reference proteome</keyword>
<feature type="region of interest" description="Disordered" evidence="1">
    <location>
        <begin position="403"/>
        <end position="606"/>
    </location>
</feature>
<feature type="compositionally biased region" description="Basic and acidic residues" evidence="1">
    <location>
        <begin position="560"/>
        <end position="583"/>
    </location>
</feature>
<organism evidence="3 4">
    <name type="scientific">Curtobacterium subtropicum</name>
    <dbReference type="NCBI Taxonomy" id="3055138"/>
    <lineage>
        <taxon>Bacteria</taxon>
        <taxon>Bacillati</taxon>
        <taxon>Actinomycetota</taxon>
        <taxon>Actinomycetes</taxon>
        <taxon>Micrococcales</taxon>
        <taxon>Microbacteriaceae</taxon>
        <taxon>Curtobacterium</taxon>
    </lineage>
</organism>
<evidence type="ECO:0000313" key="4">
    <source>
        <dbReference type="Proteomes" id="UP001235720"/>
    </source>
</evidence>
<evidence type="ECO:0000256" key="1">
    <source>
        <dbReference type="SAM" id="MobiDB-lite"/>
    </source>
</evidence>
<feature type="compositionally biased region" description="Basic and acidic residues" evidence="1">
    <location>
        <begin position="403"/>
        <end position="414"/>
    </location>
</feature>
<protein>
    <submittedName>
        <fullName evidence="3">TNT domain-containing protein</fullName>
    </submittedName>
</protein>
<evidence type="ECO:0000313" key="3">
    <source>
        <dbReference type="EMBL" id="MDM7888779.1"/>
    </source>
</evidence>